<accession>A0A1F4RDJ0</accession>
<reference evidence="3 4" key="1">
    <citation type="journal article" date="2016" name="Nat. Commun.">
        <title>Thousands of microbial genomes shed light on interconnected biogeochemical processes in an aquifer system.</title>
        <authorList>
            <person name="Anantharaman K."/>
            <person name="Brown C.T."/>
            <person name="Hug L.A."/>
            <person name="Sharon I."/>
            <person name="Castelle C.J."/>
            <person name="Probst A.J."/>
            <person name="Thomas B.C."/>
            <person name="Singh A."/>
            <person name="Wilkins M.J."/>
            <person name="Karaoz U."/>
            <person name="Brodie E.L."/>
            <person name="Williams K.H."/>
            <person name="Hubbard S.S."/>
            <person name="Banfield J.F."/>
        </authorList>
    </citation>
    <scope>NUCLEOTIDE SEQUENCE [LARGE SCALE GENOMIC DNA]</scope>
</reference>
<dbReference type="Proteomes" id="UP000176938">
    <property type="component" value="Unassembled WGS sequence"/>
</dbReference>
<keyword evidence="1" id="KW-0472">Membrane</keyword>
<dbReference type="AlphaFoldDB" id="A0A1F4RDJ0"/>
<sequence length="344" mass="38690">MNGTSVSLVKVKGDVIQAVREAMELAKWRDYIPHKADVSLKPNLGWDLFLPGAVTSSWVVEGVIQTIREHVGQIYIVEAGQILVDVEKALKQTGLAALVEKYQLKWVNMSKGGFERVNLPRGLILKEAQVPEILLHTTLITIPVMKTHGKTTITGAVKNQWGCLPEFRHNYHLVVNEVLVDINSIAKPKFAVMDATVCLEGDGPKSGRPKIMDLVLASGDAVALDSVQAQVMGFDPLKIEHLANCSRAGLGVYRPDKITVVGERISDVRDSFVPAKNNTVSVVELFLRRSSFLRKIVFHTFILKICCWGALVWYFFWYYFGVGKKYRDEILKHPFYGKQWRDVR</sequence>
<keyword evidence="1" id="KW-0812">Transmembrane</keyword>
<evidence type="ECO:0000313" key="3">
    <source>
        <dbReference type="EMBL" id="OGC06249.1"/>
    </source>
</evidence>
<proteinExistence type="predicted"/>
<evidence type="ECO:0000256" key="1">
    <source>
        <dbReference type="SAM" id="Phobius"/>
    </source>
</evidence>
<gene>
    <name evidence="3" type="ORF">A3H38_00915</name>
</gene>
<feature type="transmembrane region" description="Helical" evidence="1">
    <location>
        <begin position="296"/>
        <end position="320"/>
    </location>
</feature>
<feature type="domain" description="DUF362" evidence="2">
    <location>
        <begin position="38"/>
        <end position="229"/>
    </location>
</feature>
<organism evidence="3 4">
    <name type="scientific">candidate division WOR-1 bacterium RIFCSPLOWO2_02_FULL_46_20</name>
    <dbReference type="NCBI Taxonomy" id="1802567"/>
    <lineage>
        <taxon>Bacteria</taxon>
        <taxon>Bacillati</taxon>
        <taxon>Saganbacteria</taxon>
    </lineage>
</organism>
<name>A0A1F4RDJ0_UNCSA</name>
<dbReference type="EMBL" id="METP01000022">
    <property type="protein sequence ID" value="OGC06249.1"/>
    <property type="molecule type" value="Genomic_DNA"/>
</dbReference>
<keyword evidence="1" id="KW-1133">Transmembrane helix</keyword>
<dbReference type="InterPro" id="IPR007160">
    <property type="entry name" value="DUF362"/>
</dbReference>
<comment type="caution">
    <text evidence="3">The sequence shown here is derived from an EMBL/GenBank/DDBJ whole genome shotgun (WGS) entry which is preliminary data.</text>
</comment>
<evidence type="ECO:0000259" key="2">
    <source>
        <dbReference type="Pfam" id="PF04015"/>
    </source>
</evidence>
<protein>
    <recommendedName>
        <fullName evidence="2">DUF362 domain-containing protein</fullName>
    </recommendedName>
</protein>
<dbReference type="Pfam" id="PF04015">
    <property type="entry name" value="DUF362"/>
    <property type="match status" value="1"/>
</dbReference>
<evidence type="ECO:0000313" key="4">
    <source>
        <dbReference type="Proteomes" id="UP000176938"/>
    </source>
</evidence>